<feature type="domain" description="Alpha/beta hydrolase fold-3" evidence="3">
    <location>
        <begin position="260"/>
        <end position="331"/>
    </location>
</feature>
<gene>
    <name evidence="4" type="ORF">APUU_11525S</name>
</gene>
<organism evidence="4 5">
    <name type="scientific">Aspergillus puulaauensis</name>
    <dbReference type="NCBI Taxonomy" id="1220207"/>
    <lineage>
        <taxon>Eukaryota</taxon>
        <taxon>Fungi</taxon>
        <taxon>Dikarya</taxon>
        <taxon>Ascomycota</taxon>
        <taxon>Pezizomycotina</taxon>
        <taxon>Eurotiomycetes</taxon>
        <taxon>Eurotiomycetidae</taxon>
        <taxon>Eurotiales</taxon>
        <taxon>Aspergillaceae</taxon>
        <taxon>Aspergillus</taxon>
    </lineage>
</organism>
<dbReference type="GO" id="GO:0016787">
    <property type="term" value="F:hydrolase activity"/>
    <property type="evidence" value="ECO:0007669"/>
    <property type="project" value="UniProtKB-KW"/>
</dbReference>
<keyword evidence="5" id="KW-1185">Reference proteome</keyword>
<dbReference type="InterPro" id="IPR029058">
    <property type="entry name" value="AB_hydrolase_fold"/>
</dbReference>
<dbReference type="InterPro" id="IPR013094">
    <property type="entry name" value="AB_hydrolase_3"/>
</dbReference>
<dbReference type="GeneID" id="64968702"/>
<sequence length="360" mass="39196">MTFLAPIRQRAHLLVITIKAKLLRALILTYAHLRPHQKPTPDIVEYIPATSNTTKTSKDRTRKIKTYIYLPPKQTPSSSSSTPTPTPTPDPSPSPVLITACGSGFIIPGLGLDDPYCHTIATKTSHVVIDIDYRVAPENPFPSAINDVISVVNWVLSQPARFDKSRISIGGFSAGGNIAASVAANYFPPGTFAALVGFYPVVDASHKPGEKVPVLPVEGWRDANGKGKGKGKGKDGGSQTPKPPLGGMGSVPDGLMVFMRDCYLAGDVSEGLVKDPRVSPVYAEKERFPCRVCFVTCEYDVLAREAEELAERIKERREVVVHRVKGCGHAFDKNCKPGSEREKVRDQVYDIVAEFLRGDE</sequence>
<keyword evidence="1" id="KW-0378">Hydrolase</keyword>
<dbReference type="Gene3D" id="3.40.50.1820">
    <property type="entry name" value="alpha/beta hydrolase"/>
    <property type="match status" value="1"/>
</dbReference>
<reference evidence="4" key="1">
    <citation type="submission" date="2021-01" db="EMBL/GenBank/DDBJ databases">
        <authorList>
            <consortium name="Aspergillus puulaauensis MK2 genome sequencing consortium"/>
            <person name="Kazuki M."/>
            <person name="Futagami T."/>
        </authorList>
    </citation>
    <scope>NUCLEOTIDE SEQUENCE</scope>
    <source>
        <strain evidence="4">MK2</strain>
    </source>
</reference>
<dbReference type="EMBL" id="AP024443">
    <property type="protein sequence ID" value="BCS18697.1"/>
    <property type="molecule type" value="Genomic_DNA"/>
</dbReference>
<evidence type="ECO:0000259" key="3">
    <source>
        <dbReference type="Pfam" id="PF07859"/>
    </source>
</evidence>
<dbReference type="OrthoDB" id="408631at2759"/>
<feature type="domain" description="Alpha/beta hydrolase fold-3" evidence="3">
    <location>
        <begin position="102"/>
        <end position="207"/>
    </location>
</feature>
<dbReference type="AlphaFoldDB" id="A0A7R7XC43"/>
<evidence type="ECO:0000313" key="4">
    <source>
        <dbReference type="EMBL" id="BCS18697.1"/>
    </source>
</evidence>
<feature type="region of interest" description="Disordered" evidence="2">
    <location>
        <begin position="213"/>
        <end position="246"/>
    </location>
</feature>
<dbReference type="PANTHER" id="PTHR48081:SF8">
    <property type="entry name" value="ALPHA_BETA HYDROLASE FOLD-3 DOMAIN-CONTAINING PROTEIN-RELATED"/>
    <property type="match status" value="1"/>
</dbReference>
<dbReference type="SUPFAM" id="SSF53474">
    <property type="entry name" value="alpha/beta-Hydrolases"/>
    <property type="match status" value="1"/>
</dbReference>
<dbReference type="PANTHER" id="PTHR48081">
    <property type="entry name" value="AB HYDROLASE SUPERFAMILY PROTEIN C4A8.06C"/>
    <property type="match status" value="1"/>
</dbReference>
<reference evidence="4" key="2">
    <citation type="submission" date="2021-02" db="EMBL/GenBank/DDBJ databases">
        <title>Aspergillus puulaauensis MK2 genome sequence.</title>
        <authorList>
            <person name="Futagami T."/>
            <person name="Mori K."/>
            <person name="Kadooka C."/>
            <person name="Tanaka T."/>
        </authorList>
    </citation>
    <scope>NUCLEOTIDE SEQUENCE</scope>
    <source>
        <strain evidence="4">MK2</strain>
    </source>
</reference>
<dbReference type="KEGG" id="apuu:APUU_11525S"/>
<dbReference type="InterPro" id="IPR050300">
    <property type="entry name" value="GDXG_lipolytic_enzyme"/>
</dbReference>
<dbReference type="Proteomes" id="UP000654913">
    <property type="component" value="Chromosome 1"/>
</dbReference>
<dbReference type="Pfam" id="PF07859">
    <property type="entry name" value="Abhydrolase_3"/>
    <property type="match status" value="2"/>
</dbReference>
<accession>A0A7R7XC43</accession>
<evidence type="ECO:0000256" key="2">
    <source>
        <dbReference type="SAM" id="MobiDB-lite"/>
    </source>
</evidence>
<feature type="compositionally biased region" description="Pro residues" evidence="2">
    <location>
        <begin position="84"/>
        <end position="94"/>
    </location>
</feature>
<name>A0A7R7XC43_9EURO</name>
<feature type="compositionally biased region" description="Low complexity" evidence="2">
    <location>
        <begin position="71"/>
        <end position="83"/>
    </location>
</feature>
<evidence type="ECO:0000256" key="1">
    <source>
        <dbReference type="ARBA" id="ARBA00022801"/>
    </source>
</evidence>
<proteinExistence type="predicted"/>
<dbReference type="RefSeq" id="XP_041550891.1">
    <property type="nucleotide sequence ID" value="XM_041697625.1"/>
</dbReference>
<evidence type="ECO:0000313" key="5">
    <source>
        <dbReference type="Proteomes" id="UP000654913"/>
    </source>
</evidence>
<feature type="region of interest" description="Disordered" evidence="2">
    <location>
        <begin position="71"/>
        <end position="94"/>
    </location>
</feature>
<protein>
    <recommendedName>
        <fullName evidence="3">Alpha/beta hydrolase fold-3 domain-containing protein</fullName>
    </recommendedName>
</protein>